<evidence type="ECO:0000256" key="5">
    <source>
        <dbReference type="ARBA" id="ARBA00023136"/>
    </source>
</evidence>
<dbReference type="Pfam" id="PF12924">
    <property type="entry name" value="APP_Cu_bd"/>
    <property type="match status" value="1"/>
</dbReference>
<feature type="disulfide bond" evidence="8">
    <location>
        <begin position="107"/>
        <end position="137"/>
    </location>
</feature>
<dbReference type="PROSITE" id="PS51870">
    <property type="entry name" value="APP_E2"/>
    <property type="match status" value="1"/>
</dbReference>
<evidence type="ECO:0000256" key="6">
    <source>
        <dbReference type="ARBA" id="ARBA00023157"/>
    </source>
</evidence>
<dbReference type="InterPro" id="IPR011993">
    <property type="entry name" value="PH-like_dom_sf"/>
</dbReference>
<comment type="caution">
    <text evidence="13">The sequence shown here is derived from an EMBL/GenBank/DDBJ whole genome shotgun (WGS) entry which is preliminary data.</text>
</comment>
<evidence type="ECO:0000256" key="10">
    <source>
        <dbReference type="SAM" id="Phobius"/>
    </source>
</evidence>
<dbReference type="Gene3D" id="3.90.570.10">
    <property type="entry name" value="Amyloidogenic glycoprotein, heparin-binding domain"/>
    <property type="match status" value="1"/>
</dbReference>
<comment type="similarity">
    <text evidence="8">Belongs to the APP family.</text>
</comment>
<evidence type="ECO:0000256" key="8">
    <source>
        <dbReference type="PROSITE-ProRule" id="PRU01217"/>
    </source>
</evidence>
<dbReference type="Pfam" id="PF02177">
    <property type="entry name" value="APP_N"/>
    <property type="match status" value="1"/>
</dbReference>
<keyword evidence="6 8" id="KW-1015">Disulfide bond</keyword>
<dbReference type="GO" id="GO:0007417">
    <property type="term" value="P:central nervous system development"/>
    <property type="evidence" value="ECO:0007669"/>
    <property type="project" value="TreeGrafter"/>
</dbReference>
<feature type="region of interest" description="GFLD subdomain" evidence="8">
    <location>
        <begin position="1"/>
        <end position="86"/>
    </location>
</feature>
<dbReference type="SUPFAM" id="SSF89811">
    <property type="entry name" value="Amyloid beta a4 protein copper binding domain (domain 2)"/>
    <property type="match status" value="1"/>
</dbReference>
<evidence type="ECO:0000256" key="4">
    <source>
        <dbReference type="ARBA" id="ARBA00022989"/>
    </source>
</evidence>
<feature type="compositionally biased region" description="Polar residues" evidence="9">
    <location>
        <begin position="364"/>
        <end position="384"/>
    </location>
</feature>
<dbReference type="InterPro" id="IPR036669">
    <property type="entry name" value="Amyloid_Cu-bd_sf"/>
</dbReference>
<evidence type="ECO:0000256" key="1">
    <source>
        <dbReference type="ARBA" id="ARBA00004479"/>
    </source>
</evidence>
<dbReference type="GO" id="GO:0016020">
    <property type="term" value="C:membrane"/>
    <property type="evidence" value="ECO:0007669"/>
    <property type="project" value="UniProtKB-SubCell"/>
</dbReference>
<dbReference type="GO" id="GO:0007409">
    <property type="term" value="P:axonogenesis"/>
    <property type="evidence" value="ECO:0007669"/>
    <property type="project" value="TreeGrafter"/>
</dbReference>
<feature type="domain" description="E2" evidence="12">
    <location>
        <begin position="143"/>
        <end position="342"/>
    </location>
</feature>
<dbReference type="Gene3D" id="2.30.29.30">
    <property type="entry name" value="Pleckstrin-homology domain (PH domain)/Phosphotyrosine-binding domain (PTB)"/>
    <property type="match status" value="1"/>
</dbReference>
<evidence type="ECO:0000256" key="2">
    <source>
        <dbReference type="ARBA" id="ARBA00022692"/>
    </source>
</evidence>
<dbReference type="Pfam" id="PF10515">
    <property type="entry name" value="APP_amyloid"/>
    <property type="match status" value="1"/>
</dbReference>
<evidence type="ECO:0008006" key="15">
    <source>
        <dbReference type="Google" id="ProtNLM"/>
    </source>
</evidence>
<keyword evidence="5 10" id="KW-0472">Membrane</keyword>
<dbReference type="STRING" id="400727.A0A2T7P122"/>
<dbReference type="SUPFAM" id="SSF109843">
    <property type="entry name" value="CAPPD, an extracellular domain of amyloid beta A4 protein"/>
    <property type="match status" value="1"/>
</dbReference>
<dbReference type="Pfam" id="PF12925">
    <property type="entry name" value="APP_E2"/>
    <property type="match status" value="1"/>
</dbReference>
<keyword evidence="14" id="KW-1185">Reference proteome</keyword>
<protein>
    <recommendedName>
        <fullName evidence="15">E1 domain-containing protein</fullName>
    </recommendedName>
</protein>
<sequence>MVAFICGKPAMHRGVSGWIGDEKMLDCLDEKTDILNYCRNMYPNHNITNVVEAAYLVTIPGWPSLQGKALHSHRLRPFRCIVGPFQSDALLVPQHCVFDHQHDEKVCKGFSHWEVTAQDACSKKGMHCESFGMLLNCGLGVFSGVEYVCCPDASEWLKHAVVRCVKSPKTVVHANLSMMWLMKEWTAARDHVNEVRKTDDKMADKLSKEITERFQRLYNAYEQEDIAEKQQIVALHQQRVQADLNQRKRVAMDKYMRSLERGDVSHIAKNLRQYIRAEEKDITHTVDHYSHVRQTNSAEATRIHPHVIKHLQLCQQRMEQALEMLERYPDIERKVRPEIEEFMKKFEDTASRIRNIVLPDPATASVQTDSTSDSEENTPSSAAVQPQMIDQIKEDVSSDEENDEEEEHENEHSYLHQDNFMAHQQESNVQLQQDLRVASAATSSSQFGTTFGIAIGSVAVFIMLVVAVVMLRRRSSPRTSVTHGYVEVDPAASPEERHVANMQMNGYENPTYRYFEVHSQQ</sequence>
<dbReference type="PROSITE" id="PS51869">
    <property type="entry name" value="APP_E1"/>
    <property type="match status" value="1"/>
</dbReference>
<dbReference type="InterPro" id="IPR036176">
    <property type="entry name" value="E2_sf"/>
</dbReference>
<dbReference type="InterPro" id="IPR011178">
    <property type="entry name" value="Amyloid_glyco_Cu-bd"/>
</dbReference>
<dbReference type="PANTHER" id="PTHR23103:SF15">
    <property type="entry name" value="AMYLOID-BETA-LIKE PROTEIN"/>
    <property type="match status" value="1"/>
</dbReference>
<dbReference type="Gene3D" id="3.30.1490.140">
    <property type="entry name" value="Amyloidogenic glycoprotein, copper-binding domain"/>
    <property type="match status" value="1"/>
</dbReference>
<evidence type="ECO:0000256" key="9">
    <source>
        <dbReference type="SAM" id="MobiDB-lite"/>
    </source>
</evidence>
<dbReference type="Gene3D" id="1.20.120.770">
    <property type="entry name" value="Amyloid precursor protein, E2 domain"/>
    <property type="match status" value="1"/>
</dbReference>
<dbReference type="PROSITE" id="PS00320">
    <property type="entry name" value="APP_INTRA"/>
    <property type="match status" value="1"/>
</dbReference>
<dbReference type="OrthoDB" id="6147836at2759"/>
<organism evidence="13 14">
    <name type="scientific">Pomacea canaliculata</name>
    <name type="common">Golden apple snail</name>
    <dbReference type="NCBI Taxonomy" id="400727"/>
    <lineage>
        <taxon>Eukaryota</taxon>
        <taxon>Metazoa</taxon>
        <taxon>Spiralia</taxon>
        <taxon>Lophotrochozoa</taxon>
        <taxon>Mollusca</taxon>
        <taxon>Gastropoda</taxon>
        <taxon>Caenogastropoda</taxon>
        <taxon>Architaenioglossa</taxon>
        <taxon>Ampullarioidea</taxon>
        <taxon>Ampullariidae</taxon>
        <taxon>Pomacea</taxon>
    </lineage>
</organism>
<name>A0A2T7P122_POMCA</name>
<accession>A0A2T7P122</accession>
<proteinExistence type="inferred from homology"/>
<dbReference type="InterPro" id="IPR019543">
    <property type="entry name" value="APP_amyloid_C"/>
</dbReference>
<feature type="region of interest" description="CuBD subdomain" evidence="8">
    <location>
        <begin position="94"/>
        <end position="152"/>
    </location>
</feature>
<evidence type="ECO:0000256" key="3">
    <source>
        <dbReference type="ARBA" id="ARBA00022729"/>
    </source>
</evidence>
<dbReference type="GO" id="GO:0008201">
    <property type="term" value="F:heparin binding"/>
    <property type="evidence" value="ECO:0007669"/>
    <property type="project" value="UniProtKB-UniRule"/>
</dbReference>
<feature type="disulfide bond" evidence="8">
    <location>
        <begin position="96"/>
        <end position="150"/>
    </location>
</feature>
<dbReference type="InterPro" id="IPR008155">
    <property type="entry name" value="Amyloid_glyco"/>
</dbReference>
<dbReference type="PANTHER" id="PTHR23103">
    <property type="entry name" value="ALZHEIMER'S DISEASE BETA-AMYLOID RELATED"/>
    <property type="match status" value="1"/>
</dbReference>
<dbReference type="InterPro" id="IPR019744">
    <property type="entry name" value="APP_CUBD_CS"/>
</dbReference>
<dbReference type="InterPro" id="IPR019745">
    <property type="entry name" value="Amyloid_glyco_intracell_CS"/>
</dbReference>
<feature type="transmembrane region" description="Helical" evidence="10">
    <location>
        <begin position="451"/>
        <end position="471"/>
    </location>
</feature>
<dbReference type="AlphaFoldDB" id="A0A2T7P122"/>
<evidence type="ECO:0000259" key="12">
    <source>
        <dbReference type="PROSITE" id="PS51870"/>
    </source>
</evidence>
<evidence type="ECO:0000313" key="13">
    <source>
        <dbReference type="EMBL" id="PVD27120.1"/>
    </source>
</evidence>
<reference evidence="13 14" key="1">
    <citation type="submission" date="2018-04" db="EMBL/GenBank/DDBJ databases">
        <title>The genome of golden apple snail Pomacea canaliculata provides insight into stress tolerance and invasive adaptation.</title>
        <authorList>
            <person name="Liu C."/>
            <person name="Liu B."/>
            <person name="Ren Y."/>
            <person name="Zhang Y."/>
            <person name="Wang H."/>
            <person name="Li S."/>
            <person name="Jiang F."/>
            <person name="Yin L."/>
            <person name="Zhang G."/>
            <person name="Qian W."/>
            <person name="Fan W."/>
        </authorList>
    </citation>
    <scope>NUCLEOTIDE SEQUENCE [LARGE SCALE GENOMIC DNA]</scope>
    <source>
        <strain evidence="13">SZHN2017</strain>
        <tissue evidence="13">Muscle</tissue>
    </source>
</reference>
<dbReference type="Proteomes" id="UP000245119">
    <property type="component" value="Linkage Group LG7"/>
</dbReference>
<keyword evidence="7" id="KW-0325">Glycoprotein</keyword>
<keyword evidence="3" id="KW-0732">Signal</keyword>
<feature type="region of interest" description="Disordered" evidence="9">
    <location>
        <begin position="358"/>
        <end position="388"/>
    </location>
</feature>
<feature type="disulfide bond" evidence="8">
    <location>
        <begin position="121"/>
        <end position="149"/>
    </location>
</feature>
<dbReference type="InterPro" id="IPR015849">
    <property type="entry name" value="Amyloid_glyco_heparin-bd"/>
</dbReference>
<dbReference type="SUPFAM" id="SSF56491">
    <property type="entry name" value="A heparin-binding domain"/>
    <property type="match status" value="1"/>
</dbReference>
<feature type="domain" description="E1" evidence="11">
    <location>
        <begin position="1"/>
        <end position="152"/>
    </location>
</feature>
<keyword evidence="2 10" id="KW-0812">Transmembrane</keyword>
<dbReference type="InterPro" id="IPR008154">
    <property type="entry name" value="Amyloid_glyco_extra"/>
</dbReference>
<dbReference type="InterPro" id="IPR024329">
    <property type="entry name" value="Amyloid_glyco_E2_domain"/>
</dbReference>
<comment type="caution">
    <text evidence="8">Lacks conserved residue(s) required for the propagation of feature annotation.</text>
</comment>
<keyword evidence="4 10" id="KW-1133">Transmembrane helix</keyword>
<evidence type="ECO:0000313" key="14">
    <source>
        <dbReference type="Proteomes" id="UP000245119"/>
    </source>
</evidence>
<dbReference type="GO" id="GO:0046914">
    <property type="term" value="F:transition metal ion binding"/>
    <property type="evidence" value="ECO:0007669"/>
    <property type="project" value="InterPro"/>
</dbReference>
<dbReference type="EMBL" id="PZQS01000007">
    <property type="protein sequence ID" value="PVD27120.1"/>
    <property type="molecule type" value="Genomic_DNA"/>
</dbReference>
<dbReference type="PROSITE" id="PS00319">
    <property type="entry name" value="APP_CUBD"/>
    <property type="match status" value="1"/>
</dbReference>
<evidence type="ECO:0000259" key="11">
    <source>
        <dbReference type="PROSITE" id="PS51869"/>
    </source>
</evidence>
<dbReference type="InterPro" id="IPR036454">
    <property type="entry name" value="Amyloid_glyco_heparin-bd_sf"/>
</dbReference>
<gene>
    <name evidence="13" type="ORF">C0Q70_12272</name>
</gene>
<dbReference type="SMART" id="SM00006">
    <property type="entry name" value="A4_EXTRA"/>
    <property type="match status" value="1"/>
</dbReference>
<comment type="subcellular location">
    <subcellularLocation>
        <location evidence="1">Membrane</location>
        <topology evidence="1">Single-pass type I membrane protein</topology>
    </subcellularLocation>
</comment>
<evidence type="ECO:0000256" key="7">
    <source>
        <dbReference type="ARBA" id="ARBA00023180"/>
    </source>
</evidence>